<evidence type="ECO:0008006" key="6">
    <source>
        <dbReference type="Google" id="ProtNLM"/>
    </source>
</evidence>
<protein>
    <recommendedName>
        <fullName evidence="6">Acetyltransferase (GNAT) domain-containing protein</fullName>
    </recommendedName>
</protein>
<keyword evidence="2" id="KW-0808">Transferase</keyword>
<sequence>MDLSDFVFSSLNNDDVLENFDCEDDEINEFLLDDSKNFQNEKITNTYLFKQNNIIAAFFSISNDCLNDLGYENSIWNKLHRKIKFPNEKRIRQYPAVKIARLGIDKNYKGKGLSHQLLDFIKGWTFIEHKPACRLLILDAYNKPVQLSTYQKNDFIFLLDSDKEEKHRFMYFDLMRLE</sequence>
<dbReference type="RefSeq" id="WP_113676768.1">
    <property type="nucleotide sequence ID" value="NZ_CP030261.1"/>
</dbReference>
<dbReference type="GO" id="GO:0016746">
    <property type="term" value="F:acyltransferase activity"/>
    <property type="evidence" value="ECO:0007669"/>
    <property type="project" value="UniProtKB-KW"/>
</dbReference>
<dbReference type="PANTHER" id="PTHR36449:SF1">
    <property type="entry name" value="ACETYLTRANSFERASE"/>
    <property type="match status" value="1"/>
</dbReference>
<evidence type="ECO:0000256" key="2">
    <source>
        <dbReference type="ARBA" id="ARBA00022679"/>
    </source>
</evidence>
<dbReference type="SUPFAM" id="SSF55729">
    <property type="entry name" value="Acyl-CoA N-acyltransferases (Nat)"/>
    <property type="match status" value="1"/>
</dbReference>
<dbReference type="AlphaFoldDB" id="A0A344LP50"/>
<evidence type="ECO:0000256" key="3">
    <source>
        <dbReference type="ARBA" id="ARBA00023315"/>
    </source>
</evidence>
<keyword evidence="3" id="KW-0012">Acyltransferase</keyword>
<dbReference type="InterPro" id="IPR016181">
    <property type="entry name" value="Acyl_CoA_acyltransferase"/>
</dbReference>
<dbReference type="EMBL" id="CP030261">
    <property type="protein sequence ID" value="AXB55692.1"/>
    <property type="molecule type" value="Genomic_DNA"/>
</dbReference>
<evidence type="ECO:0000313" key="5">
    <source>
        <dbReference type="Proteomes" id="UP000251561"/>
    </source>
</evidence>
<evidence type="ECO:0000313" key="4">
    <source>
        <dbReference type="EMBL" id="AXB55692.1"/>
    </source>
</evidence>
<organism evidence="4 5">
    <name type="scientific">Flavobacterium fluviale</name>
    <dbReference type="NCBI Taxonomy" id="2249356"/>
    <lineage>
        <taxon>Bacteria</taxon>
        <taxon>Pseudomonadati</taxon>
        <taxon>Bacteroidota</taxon>
        <taxon>Flavobacteriia</taxon>
        <taxon>Flavobacteriales</taxon>
        <taxon>Flavobacteriaceae</taxon>
        <taxon>Flavobacterium</taxon>
    </lineage>
</organism>
<name>A0A344LP50_9FLAO</name>
<keyword evidence="1" id="KW-1277">Toxin-antitoxin system</keyword>
<evidence type="ECO:0000256" key="1">
    <source>
        <dbReference type="ARBA" id="ARBA00022649"/>
    </source>
</evidence>
<dbReference type="OrthoDB" id="9801191at2"/>
<reference evidence="4 5" key="1">
    <citation type="submission" date="2018-06" db="EMBL/GenBank/DDBJ databases">
        <title>Genome sequencing of Flavobacterium.</title>
        <authorList>
            <person name="Baek M.-G."/>
            <person name="Yi H."/>
        </authorList>
    </citation>
    <scope>NUCLEOTIDE SEQUENCE [LARGE SCALE GENOMIC DNA]</scope>
    <source>
        <strain evidence="4 5">HYN0086</strain>
    </source>
</reference>
<dbReference type="PANTHER" id="PTHR36449">
    <property type="entry name" value="ACETYLTRANSFERASE-RELATED"/>
    <property type="match status" value="1"/>
</dbReference>
<dbReference type="KEGG" id="ffl:HYN86_03385"/>
<gene>
    <name evidence="4" type="ORF">HYN86_03385</name>
</gene>
<accession>A0A344LP50</accession>
<proteinExistence type="predicted"/>
<dbReference type="Gene3D" id="3.40.630.30">
    <property type="match status" value="1"/>
</dbReference>
<keyword evidence="5" id="KW-1185">Reference proteome</keyword>
<dbReference type="Proteomes" id="UP000251561">
    <property type="component" value="Chromosome"/>
</dbReference>